<keyword evidence="3 5" id="KW-1133">Transmembrane helix</keyword>
<evidence type="ECO:0000256" key="1">
    <source>
        <dbReference type="ARBA" id="ARBA00004141"/>
    </source>
</evidence>
<organism evidence="6 7">
    <name type="scientific">Paenibacillus alvei</name>
    <name type="common">Bacillus alvei</name>
    <dbReference type="NCBI Taxonomy" id="44250"/>
    <lineage>
        <taxon>Bacteria</taxon>
        <taxon>Bacillati</taxon>
        <taxon>Bacillota</taxon>
        <taxon>Bacilli</taxon>
        <taxon>Bacillales</taxon>
        <taxon>Paenibacillaceae</taxon>
        <taxon>Paenibacillus</taxon>
    </lineage>
</organism>
<evidence type="ECO:0000256" key="4">
    <source>
        <dbReference type="ARBA" id="ARBA00023136"/>
    </source>
</evidence>
<evidence type="ECO:0000256" key="5">
    <source>
        <dbReference type="SAM" id="Phobius"/>
    </source>
</evidence>
<sequence>MKENKVISAFSYWSVLFAPILFPVLAWIIGDSVTRSHAKRALWTHLIPSIAAIIAVMLFGLIGVSVRDIGVAWGIGAIIAFCVCGVISVYYFVWNIIKGIQVINS</sequence>
<reference evidence="7" key="1">
    <citation type="submission" date="2018-08" db="EMBL/GenBank/DDBJ databases">
        <authorList>
            <person name="Chevrot R."/>
        </authorList>
    </citation>
    <scope>NUCLEOTIDE SEQUENCE [LARGE SCALE GENOMIC DNA]</scope>
</reference>
<dbReference type="Pfam" id="PF09685">
    <property type="entry name" value="MamF_MmsF"/>
    <property type="match status" value="1"/>
</dbReference>
<feature type="transmembrane region" description="Helical" evidence="5">
    <location>
        <begin position="70"/>
        <end position="93"/>
    </location>
</feature>
<feature type="transmembrane region" description="Helical" evidence="5">
    <location>
        <begin position="42"/>
        <end position="64"/>
    </location>
</feature>
<evidence type="ECO:0000313" key="7">
    <source>
        <dbReference type="Proteomes" id="UP000304148"/>
    </source>
</evidence>
<evidence type="ECO:0008006" key="8">
    <source>
        <dbReference type="Google" id="ProtNLM"/>
    </source>
</evidence>
<evidence type="ECO:0000313" key="6">
    <source>
        <dbReference type="EMBL" id="SYX83824.1"/>
    </source>
</evidence>
<keyword evidence="2 5" id="KW-0812">Transmembrane</keyword>
<protein>
    <recommendedName>
        <fullName evidence="8">DUF4870 domain-containing protein</fullName>
    </recommendedName>
</protein>
<dbReference type="AlphaFoldDB" id="A0A383RBB9"/>
<dbReference type="Proteomes" id="UP000304148">
    <property type="component" value="Chromosome"/>
</dbReference>
<dbReference type="EMBL" id="LS992241">
    <property type="protein sequence ID" value="SYX83824.1"/>
    <property type="molecule type" value="Genomic_DNA"/>
</dbReference>
<comment type="subcellular location">
    <subcellularLocation>
        <location evidence="1">Membrane</location>
        <topology evidence="1">Multi-pass membrane protein</topology>
    </subcellularLocation>
</comment>
<feature type="transmembrane region" description="Helical" evidence="5">
    <location>
        <begin position="12"/>
        <end position="30"/>
    </location>
</feature>
<evidence type="ECO:0000256" key="2">
    <source>
        <dbReference type="ARBA" id="ARBA00022692"/>
    </source>
</evidence>
<name>A0A383RBB9_PAEAL</name>
<keyword evidence="4 5" id="KW-0472">Membrane</keyword>
<dbReference type="RefSeq" id="WP_138185832.1">
    <property type="nucleotide sequence ID" value="NZ_LS992241.1"/>
</dbReference>
<accession>A0A383RBB9</accession>
<evidence type="ECO:0000256" key="3">
    <source>
        <dbReference type="ARBA" id="ARBA00022989"/>
    </source>
</evidence>
<gene>
    <name evidence="6" type="ORF">PBLR_12246</name>
</gene>
<dbReference type="InterPro" id="IPR019109">
    <property type="entry name" value="MamF_MmsF"/>
</dbReference>
<proteinExistence type="predicted"/>